<comment type="subcellular location">
    <subcellularLocation>
        <location evidence="1">Cell membrane</location>
        <topology evidence="1">Multi-pass membrane protein</topology>
    </subcellularLocation>
</comment>
<dbReference type="RefSeq" id="WP_349300212.1">
    <property type="nucleotide sequence ID" value="NZ_JBEDNQ010000009.1"/>
</dbReference>
<evidence type="ECO:0000259" key="9">
    <source>
        <dbReference type="Pfam" id="PF12704"/>
    </source>
</evidence>
<accession>A0ABV1KHR2</accession>
<feature type="transmembrane region" description="Helical" evidence="7">
    <location>
        <begin position="390"/>
        <end position="415"/>
    </location>
</feature>
<dbReference type="InterPro" id="IPR025857">
    <property type="entry name" value="MacB_PCD"/>
</dbReference>
<evidence type="ECO:0000259" key="8">
    <source>
        <dbReference type="Pfam" id="PF02687"/>
    </source>
</evidence>
<keyword evidence="11" id="KW-1185">Reference proteome</keyword>
<dbReference type="EMBL" id="JBEDNQ010000009">
    <property type="protein sequence ID" value="MEQ3553147.1"/>
    <property type="molecule type" value="Genomic_DNA"/>
</dbReference>
<feature type="transmembrane region" description="Helical" evidence="7">
    <location>
        <begin position="21"/>
        <end position="42"/>
    </location>
</feature>
<sequence length="432" mass="43856">MSPLDLLRRATVGAVRARARTALTVIAIVVGAFTLTITNGLGTGINRYISDTVDSLGASGVATVTRAVDDAPADGPTAWDPERLEAGPGFGPGGGMSEVEPITDDDLTTLAEVEGVTRVAPVVDLPVDYVRRGEGTAYELSFGSAVPGARLQLEAGSQPDDAVVAPQMVLPAEYLEPLGFAGAEDAVGAPVTLAVTDAAGTRHETGAVVTGISGTGLGPNTSASANEALTTELDGLARTGLPAGEEPRYAQATVWFDPSMSEQDLSALTERLADAGWTATTVEDLLGTFTTVIDGLVLVLNGFAVIALLAAGFGIVNTLLMSVQERTREIGLMKAMGLGSGRVFALFSTEAVVIGLMGSAIGTGLGVLAGTVLSDVLARGPLADLTGLTVIAFDPVALAAATLLVVGIAFVAGALPATRAARKDPIDALRHE</sequence>
<keyword evidence="4 7" id="KW-1133">Transmembrane helix</keyword>
<dbReference type="Pfam" id="PF02687">
    <property type="entry name" value="FtsX"/>
    <property type="match status" value="1"/>
</dbReference>
<feature type="domain" description="MacB-like periplasmic core" evidence="9">
    <location>
        <begin position="21"/>
        <end position="214"/>
    </location>
</feature>
<evidence type="ECO:0000256" key="3">
    <source>
        <dbReference type="ARBA" id="ARBA00022692"/>
    </source>
</evidence>
<dbReference type="InterPro" id="IPR003838">
    <property type="entry name" value="ABC3_permease_C"/>
</dbReference>
<dbReference type="Proteomes" id="UP001494902">
    <property type="component" value="Unassembled WGS sequence"/>
</dbReference>
<evidence type="ECO:0000313" key="11">
    <source>
        <dbReference type="Proteomes" id="UP001494902"/>
    </source>
</evidence>
<feature type="domain" description="ABC3 transporter permease C-terminal" evidence="8">
    <location>
        <begin position="302"/>
        <end position="425"/>
    </location>
</feature>
<keyword evidence="3 7" id="KW-0812">Transmembrane</keyword>
<comment type="similarity">
    <text evidence="6">Belongs to the ABC-4 integral membrane protein family.</text>
</comment>
<dbReference type="PANTHER" id="PTHR30572:SF4">
    <property type="entry name" value="ABC TRANSPORTER PERMEASE YTRF"/>
    <property type="match status" value="1"/>
</dbReference>
<feature type="transmembrane region" description="Helical" evidence="7">
    <location>
        <begin position="343"/>
        <end position="370"/>
    </location>
</feature>
<organism evidence="10 11">
    <name type="scientific">Pseudonocardia nematodicida</name>
    <dbReference type="NCBI Taxonomy" id="1206997"/>
    <lineage>
        <taxon>Bacteria</taxon>
        <taxon>Bacillati</taxon>
        <taxon>Actinomycetota</taxon>
        <taxon>Actinomycetes</taxon>
        <taxon>Pseudonocardiales</taxon>
        <taxon>Pseudonocardiaceae</taxon>
        <taxon>Pseudonocardia</taxon>
    </lineage>
</organism>
<protein>
    <submittedName>
        <fullName evidence="10">ABC transporter permease</fullName>
    </submittedName>
</protein>
<dbReference type="PANTHER" id="PTHR30572">
    <property type="entry name" value="MEMBRANE COMPONENT OF TRANSPORTER-RELATED"/>
    <property type="match status" value="1"/>
</dbReference>
<dbReference type="InterPro" id="IPR050250">
    <property type="entry name" value="Macrolide_Exporter_MacB"/>
</dbReference>
<keyword evidence="2" id="KW-1003">Cell membrane</keyword>
<feature type="transmembrane region" description="Helical" evidence="7">
    <location>
        <begin position="296"/>
        <end position="322"/>
    </location>
</feature>
<evidence type="ECO:0000256" key="1">
    <source>
        <dbReference type="ARBA" id="ARBA00004651"/>
    </source>
</evidence>
<evidence type="ECO:0000256" key="6">
    <source>
        <dbReference type="ARBA" id="ARBA00038076"/>
    </source>
</evidence>
<comment type="caution">
    <text evidence="10">The sequence shown here is derived from an EMBL/GenBank/DDBJ whole genome shotgun (WGS) entry which is preliminary data.</text>
</comment>
<evidence type="ECO:0000256" key="4">
    <source>
        <dbReference type="ARBA" id="ARBA00022989"/>
    </source>
</evidence>
<gene>
    <name evidence="10" type="ORF">WIS52_21980</name>
</gene>
<proteinExistence type="inferred from homology"/>
<reference evidence="10 11" key="1">
    <citation type="submission" date="2024-03" db="EMBL/GenBank/DDBJ databases">
        <title>Draft genome sequence of Pseudonocardia nematodicida JCM 31783.</title>
        <authorList>
            <person name="Butdee W."/>
            <person name="Duangmal K."/>
        </authorList>
    </citation>
    <scope>NUCLEOTIDE SEQUENCE [LARGE SCALE GENOMIC DNA]</scope>
    <source>
        <strain evidence="10 11">JCM 31783</strain>
    </source>
</reference>
<evidence type="ECO:0000313" key="10">
    <source>
        <dbReference type="EMBL" id="MEQ3553147.1"/>
    </source>
</evidence>
<dbReference type="Pfam" id="PF12704">
    <property type="entry name" value="MacB_PCD"/>
    <property type="match status" value="1"/>
</dbReference>
<evidence type="ECO:0000256" key="5">
    <source>
        <dbReference type="ARBA" id="ARBA00023136"/>
    </source>
</evidence>
<evidence type="ECO:0000256" key="7">
    <source>
        <dbReference type="SAM" id="Phobius"/>
    </source>
</evidence>
<keyword evidence="5 7" id="KW-0472">Membrane</keyword>
<evidence type="ECO:0000256" key="2">
    <source>
        <dbReference type="ARBA" id="ARBA00022475"/>
    </source>
</evidence>
<name>A0ABV1KHR2_9PSEU</name>